<protein>
    <submittedName>
        <fullName evidence="9">Membrane protein involved in aromatic hydrocarbon degradation</fullName>
    </submittedName>
</protein>
<evidence type="ECO:0000313" key="9">
    <source>
        <dbReference type="EMBL" id="EDM25495.1"/>
    </source>
</evidence>
<organism evidence="9 10">
    <name type="scientific">Lentisphaera araneosa HTCC2155</name>
    <dbReference type="NCBI Taxonomy" id="313628"/>
    <lineage>
        <taxon>Bacteria</taxon>
        <taxon>Pseudomonadati</taxon>
        <taxon>Lentisphaerota</taxon>
        <taxon>Lentisphaeria</taxon>
        <taxon>Lentisphaerales</taxon>
        <taxon>Lentisphaeraceae</taxon>
        <taxon>Lentisphaera</taxon>
    </lineage>
</organism>
<dbReference type="Gene3D" id="2.40.160.60">
    <property type="entry name" value="Outer membrane protein transport protein (OMPP1/FadL/TodX)"/>
    <property type="match status" value="1"/>
</dbReference>
<dbReference type="PANTHER" id="PTHR35093:SF8">
    <property type="entry name" value="OUTER MEMBRANE PROTEIN NMB0088-RELATED"/>
    <property type="match status" value="1"/>
</dbReference>
<evidence type="ECO:0000256" key="6">
    <source>
        <dbReference type="ARBA" id="ARBA00023136"/>
    </source>
</evidence>
<dbReference type="EMBL" id="ABCK01000028">
    <property type="protein sequence ID" value="EDM25495.1"/>
    <property type="molecule type" value="Genomic_DNA"/>
</dbReference>
<evidence type="ECO:0000256" key="1">
    <source>
        <dbReference type="ARBA" id="ARBA00004571"/>
    </source>
</evidence>
<dbReference type="PANTHER" id="PTHR35093">
    <property type="entry name" value="OUTER MEMBRANE PROTEIN NMB0088-RELATED"/>
    <property type="match status" value="1"/>
</dbReference>
<evidence type="ECO:0000256" key="3">
    <source>
        <dbReference type="ARBA" id="ARBA00022452"/>
    </source>
</evidence>
<accession>A6DS35</accession>
<keyword evidence="10" id="KW-1185">Reference proteome</keyword>
<evidence type="ECO:0000256" key="5">
    <source>
        <dbReference type="ARBA" id="ARBA00022729"/>
    </source>
</evidence>
<comment type="caution">
    <text evidence="9">The sequence shown here is derived from an EMBL/GenBank/DDBJ whole genome shotgun (WGS) entry which is preliminary data.</text>
</comment>
<dbReference type="GO" id="GO:0009279">
    <property type="term" value="C:cell outer membrane"/>
    <property type="evidence" value="ECO:0007669"/>
    <property type="project" value="UniProtKB-SubCell"/>
</dbReference>
<dbReference type="GO" id="GO:0015483">
    <property type="term" value="F:long-chain fatty acid transporting porin activity"/>
    <property type="evidence" value="ECO:0007669"/>
    <property type="project" value="TreeGrafter"/>
</dbReference>
<feature type="chain" id="PRO_5002694710" evidence="8">
    <location>
        <begin position="20"/>
        <end position="405"/>
    </location>
</feature>
<evidence type="ECO:0000256" key="7">
    <source>
        <dbReference type="ARBA" id="ARBA00023237"/>
    </source>
</evidence>
<name>A6DS35_9BACT</name>
<dbReference type="AlphaFoldDB" id="A6DS35"/>
<keyword evidence="7" id="KW-0998">Cell outer membrane</keyword>
<dbReference type="Proteomes" id="UP000004947">
    <property type="component" value="Unassembled WGS sequence"/>
</dbReference>
<dbReference type="OrthoDB" id="9922at2"/>
<dbReference type="Pfam" id="PF03349">
    <property type="entry name" value="Toluene_X"/>
    <property type="match status" value="1"/>
</dbReference>
<evidence type="ECO:0000256" key="2">
    <source>
        <dbReference type="ARBA" id="ARBA00008163"/>
    </source>
</evidence>
<comment type="similarity">
    <text evidence="2">Belongs to the OmpP1/FadL family.</text>
</comment>
<dbReference type="eggNOG" id="COG2067">
    <property type="taxonomic scope" value="Bacteria"/>
</dbReference>
<comment type="subcellular location">
    <subcellularLocation>
        <location evidence="1">Cell outer membrane</location>
        <topology evidence="1">Multi-pass membrane protein</topology>
    </subcellularLocation>
</comment>
<keyword evidence="3" id="KW-1134">Transmembrane beta strand</keyword>
<keyword evidence="4" id="KW-0812">Transmembrane</keyword>
<evidence type="ECO:0000256" key="8">
    <source>
        <dbReference type="SAM" id="SignalP"/>
    </source>
</evidence>
<dbReference type="SUPFAM" id="SSF56935">
    <property type="entry name" value="Porins"/>
    <property type="match status" value="1"/>
</dbReference>
<gene>
    <name evidence="9" type="ORF">LNTAR_23539</name>
</gene>
<sequence>MLKKFIATSLLLGASSAFAGGLDLSEFSTASSVGSAGVANQTHNRDASTSALNLAAMTNLEGDHVTGGLSLMDLGIEFKDDGNSVPGGSNTSNAGGQFGVPFLGYVHSINEDVKFGLTLNSHFGLGLEYPTGWAGRYQIQEITLQSINLTPSLAFRINDEWSVGFGLVLDYATMDIELKVNTLGPGDGTLEVEDDDLAVGTVVSLMYEPSEDTRFGLTYRSKIEHDFEDTAKATGFIPSFSPDVDVEVNTPQQVMFGVRHQLNEDLAVLGAANWQEWSDFGKMPTDINGNRLGVDKELDDTWGAGIAFEYQLNPEWLLMCGYHYDSAMTDTATRTADLPTGNIHRYGIGTEYQYSDKMTIGFAFEHVDLGSPNINQTNGINGGNTLSGDYDNYINFYTVSINYKL</sequence>
<dbReference type="InterPro" id="IPR005017">
    <property type="entry name" value="OMPP1/FadL/TodX"/>
</dbReference>
<proteinExistence type="inferred from homology"/>
<evidence type="ECO:0000256" key="4">
    <source>
        <dbReference type="ARBA" id="ARBA00022692"/>
    </source>
</evidence>
<feature type="signal peptide" evidence="8">
    <location>
        <begin position="1"/>
        <end position="19"/>
    </location>
</feature>
<keyword evidence="5 8" id="KW-0732">Signal</keyword>
<reference evidence="9 10" key="1">
    <citation type="journal article" date="2010" name="J. Bacteriol.">
        <title>Genome sequence of Lentisphaera araneosa HTCC2155T, the type species of the order Lentisphaerales in the phylum Lentisphaerae.</title>
        <authorList>
            <person name="Thrash J.C."/>
            <person name="Cho J.C."/>
            <person name="Vergin K.L."/>
            <person name="Morris R.M."/>
            <person name="Giovannoni S.J."/>
        </authorList>
    </citation>
    <scope>NUCLEOTIDE SEQUENCE [LARGE SCALE GENOMIC DNA]</scope>
    <source>
        <strain evidence="9 10">HTCC2155</strain>
    </source>
</reference>
<evidence type="ECO:0000313" key="10">
    <source>
        <dbReference type="Proteomes" id="UP000004947"/>
    </source>
</evidence>
<dbReference type="STRING" id="313628.LNTAR_23539"/>
<keyword evidence="6" id="KW-0472">Membrane</keyword>
<dbReference type="RefSeq" id="WP_007280652.1">
    <property type="nucleotide sequence ID" value="NZ_ABCK01000028.1"/>
</dbReference>